<evidence type="ECO:0000256" key="5">
    <source>
        <dbReference type="RuleBase" id="RU361202"/>
    </source>
</evidence>
<dbReference type="GO" id="GO:0005776">
    <property type="term" value="C:autophagosome"/>
    <property type="evidence" value="ECO:0007669"/>
    <property type="project" value="TreeGrafter"/>
</dbReference>
<reference evidence="10" key="1">
    <citation type="submission" date="2013-10" db="EMBL/GenBank/DDBJ databases">
        <title>Genomic analysis of the causative agents of coccidiosis in chickens.</title>
        <authorList>
            <person name="Reid A.J."/>
            <person name="Blake D."/>
            <person name="Billington K."/>
            <person name="Browne H."/>
            <person name="Dunn M."/>
            <person name="Hung S."/>
            <person name="Kawahara F."/>
            <person name="Miranda-Saavedra D."/>
            <person name="Mourier T."/>
            <person name="Nagra H."/>
            <person name="Otto T.D."/>
            <person name="Rawlings N."/>
            <person name="Sanchez A."/>
            <person name="Sanders M."/>
            <person name="Subramaniam C."/>
            <person name="Tay Y."/>
            <person name="Dear P."/>
            <person name="Doerig C."/>
            <person name="Gruber A."/>
            <person name="Parkinson J."/>
            <person name="Shirley M."/>
            <person name="Wan K.L."/>
            <person name="Berriman M."/>
            <person name="Tomley F."/>
            <person name="Pain A."/>
        </authorList>
    </citation>
    <scope>NUCLEOTIDE SEQUENCE [LARGE SCALE GENOMIC DNA]</scope>
    <source>
        <strain evidence="10">Houghton</strain>
    </source>
</reference>
<dbReference type="GO" id="GO:0034274">
    <property type="term" value="C:Atg12-Atg5-Atg16 complex"/>
    <property type="evidence" value="ECO:0007669"/>
    <property type="project" value="TreeGrafter"/>
</dbReference>
<dbReference type="Gene3D" id="1.10.246.190">
    <property type="entry name" value="Autophagy protein Apg5, helix rich domain"/>
    <property type="match status" value="1"/>
</dbReference>
<evidence type="ECO:0000259" key="9">
    <source>
        <dbReference type="Pfam" id="PF20638"/>
    </source>
</evidence>
<organism evidence="10 11">
    <name type="scientific">Eimeria mitis</name>
    <dbReference type="NCBI Taxonomy" id="44415"/>
    <lineage>
        <taxon>Eukaryota</taxon>
        <taxon>Sar</taxon>
        <taxon>Alveolata</taxon>
        <taxon>Apicomplexa</taxon>
        <taxon>Conoidasida</taxon>
        <taxon>Coccidia</taxon>
        <taxon>Eucoccidiorida</taxon>
        <taxon>Eimeriorina</taxon>
        <taxon>Eimeriidae</taxon>
        <taxon>Eimeria</taxon>
    </lineage>
</organism>
<evidence type="ECO:0000256" key="2">
    <source>
        <dbReference type="ARBA" id="ARBA00022499"/>
    </source>
</evidence>
<dbReference type="Pfam" id="PF04106">
    <property type="entry name" value="ATG5_UblB"/>
    <property type="match status" value="1"/>
</dbReference>
<comment type="function">
    <text evidence="5">Involved in autophagic vesicle formation.</text>
</comment>
<dbReference type="InterPro" id="IPR048318">
    <property type="entry name" value="ATG5_UblB"/>
</dbReference>
<keyword evidence="11" id="KW-1185">Reference proteome</keyword>
<gene>
    <name evidence="10" type="ORF">EMH_0060130</name>
</gene>
<dbReference type="InterPro" id="IPR042527">
    <property type="entry name" value="Atg5_UblA_dom_sf"/>
</dbReference>
<dbReference type="InterPro" id="IPR048939">
    <property type="entry name" value="ATG5_UblA"/>
</dbReference>
<dbReference type="Pfam" id="PF20638">
    <property type="entry name" value="ATG5_UblA"/>
    <property type="match status" value="1"/>
</dbReference>
<reference evidence="10" key="2">
    <citation type="submission" date="2013-10" db="EMBL/GenBank/DDBJ databases">
        <authorList>
            <person name="Aslett M."/>
        </authorList>
    </citation>
    <scope>NUCLEOTIDE SEQUENCE [LARGE SCALE GENOMIC DNA]</scope>
    <source>
        <strain evidence="10">Houghton</strain>
    </source>
</reference>
<dbReference type="Gene3D" id="3.10.20.90">
    <property type="entry name" value="Phosphatidylinositol 3-kinase Catalytic Subunit, Chain A, domain 1"/>
    <property type="match status" value="1"/>
</dbReference>
<dbReference type="EMBL" id="HG686169">
    <property type="protein sequence ID" value="CDJ34156.1"/>
    <property type="molecule type" value="Genomic_DNA"/>
</dbReference>
<feature type="domain" description="Autophagy protein ATG5 alpha-helical bundle region" evidence="8">
    <location>
        <begin position="189"/>
        <end position="241"/>
    </location>
</feature>
<dbReference type="GO" id="GO:0044233">
    <property type="term" value="C:mitochondria-associated endoplasmic reticulum membrane contact site"/>
    <property type="evidence" value="ECO:0007669"/>
    <property type="project" value="TreeGrafter"/>
</dbReference>
<dbReference type="GO" id="GO:0061908">
    <property type="term" value="C:phagophore"/>
    <property type="evidence" value="ECO:0007669"/>
    <property type="project" value="TreeGrafter"/>
</dbReference>
<dbReference type="RefSeq" id="XP_013356719.1">
    <property type="nucleotide sequence ID" value="XM_013501265.1"/>
</dbReference>
<comment type="subunit">
    <text evidence="5">Conjugated with ATG12.</text>
</comment>
<evidence type="ECO:0000313" key="11">
    <source>
        <dbReference type="Proteomes" id="UP000030744"/>
    </source>
</evidence>
<sequence>MMPTSRDAVASGSTEKEVQANHGVEFDASERLRLMQSGLPLCIFLESSEVVAIKPPAPLYIFVPRVSYLPTLIDKCHEHFKPYIQPSFGQPTSPFFDFGGIPIDWRLPIGVAFDILSSMKGGRAQRLTASVADCSAADAGFHELAACGCDVQLPWCLTIHFHGSASSYLSGGSTKVFSSPGFVGWAGFESFFINSLKQATYIINGSAVPFQRLPKAAEMQLLTASRTGAIADFLEGCSQLLPPMTPRHFRRIPVRLYICGPPCFELSLSFPCFQTSRFSTPASTLDDICNPFKQSGNEANHLGSEETSKGSSSSAADAPAAPKPSHPRGGPASSDTGALSTLGDLVHYVLPQLFPKKTSSSSEQPASSSAAAATAGGNSCDDPLEDQLRKKLQVIEEPGYDIGRRSCCVIVHGVQPMLQTPLFWLAATAPQLDLFLHIVVLVDEALMGTVDLF</sequence>
<dbReference type="GO" id="GO:0034727">
    <property type="term" value="P:piecemeal microautophagy of the nucleus"/>
    <property type="evidence" value="ECO:0007669"/>
    <property type="project" value="TreeGrafter"/>
</dbReference>
<dbReference type="GO" id="GO:0034045">
    <property type="term" value="C:phagophore assembly site membrane"/>
    <property type="evidence" value="ECO:0007669"/>
    <property type="project" value="UniProtKB-SubCell"/>
</dbReference>
<comment type="subcellular location">
    <subcellularLocation>
        <location evidence="5">Preautophagosomal structure membrane</location>
        <topology evidence="5">Peripheral membrane protein</topology>
    </subcellularLocation>
</comment>
<dbReference type="Pfam" id="PF20637">
    <property type="entry name" value="ATG5_HBR"/>
    <property type="match status" value="1"/>
</dbReference>
<dbReference type="OrthoDB" id="272162at2759"/>
<comment type="similarity">
    <text evidence="1 5">Belongs to the ATG5 family.</text>
</comment>
<dbReference type="InterPro" id="IPR007239">
    <property type="entry name" value="Atg5"/>
</dbReference>
<evidence type="ECO:0000259" key="8">
    <source>
        <dbReference type="Pfam" id="PF20637"/>
    </source>
</evidence>
<dbReference type="VEuPathDB" id="ToxoDB:EMH_0060130"/>
<accession>U6KBH1</accession>
<dbReference type="GO" id="GO:0000422">
    <property type="term" value="P:autophagy of mitochondrion"/>
    <property type="evidence" value="ECO:0007669"/>
    <property type="project" value="TreeGrafter"/>
</dbReference>
<proteinExistence type="inferred from homology"/>
<dbReference type="InterPro" id="IPR042526">
    <property type="entry name" value="Atg5_HR"/>
</dbReference>
<dbReference type="GO" id="GO:0006995">
    <property type="term" value="P:cellular response to nitrogen starvation"/>
    <property type="evidence" value="ECO:0007669"/>
    <property type="project" value="TreeGrafter"/>
</dbReference>
<name>U6KBH1_9EIME</name>
<dbReference type="PANTHER" id="PTHR13040:SF2">
    <property type="entry name" value="AUTOPHAGY PROTEIN 5"/>
    <property type="match status" value="1"/>
</dbReference>
<feature type="compositionally biased region" description="Low complexity" evidence="6">
    <location>
        <begin position="359"/>
        <end position="375"/>
    </location>
</feature>
<dbReference type="PANTHER" id="PTHR13040">
    <property type="entry name" value="AUTOPHAGY PROTEIN 5"/>
    <property type="match status" value="1"/>
</dbReference>
<dbReference type="GeneID" id="25380624"/>
<evidence type="ECO:0000256" key="3">
    <source>
        <dbReference type="ARBA" id="ARBA00022843"/>
    </source>
</evidence>
<dbReference type="InterPro" id="IPR048940">
    <property type="entry name" value="ATG5_HBR"/>
</dbReference>
<keyword evidence="5" id="KW-0472">Membrane</keyword>
<feature type="region of interest" description="Disordered" evidence="6">
    <location>
        <begin position="296"/>
        <end position="336"/>
    </location>
</feature>
<dbReference type="AlphaFoldDB" id="U6KBH1"/>
<evidence type="ECO:0000256" key="1">
    <source>
        <dbReference type="ARBA" id="ARBA00006910"/>
    </source>
</evidence>
<dbReference type="Proteomes" id="UP000030744">
    <property type="component" value="Unassembled WGS sequence"/>
</dbReference>
<protein>
    <recommendedName>
        <fullName evidence="5">Autophagy protein 5</fullName>
    </recommendedName>
</protein>
<evidence type="ECO:0000313" key="10">
    <source>
        <dbReference type="EMBL" id="CDJ34156.1"/>
    </source>
</evidence>
<evidence type="ECO:0000259" key="7">
    <source>
        <dbReference type="Pfam" id="PF04106"/>
    </source>
</evidence>
<keyword evidence="3 5" id="KW-0832">Ubl conjugation</keyword>
<evidence type="ECO:0000256" key="4">
    <source>
        <dbReference type="ARBA" id="ARBA00023006"/>
    </source>
</evidence>
<keyword evidence="2 5" id="KW-1017">Isopeptide bond</keyword>
<evidence type="ECO:0000256" key="6">
    <source>
        <dbReference type="SAM" id="MobiDB-lite"/>
    </source>
</evidence>
<dbReference type="GO" id="GO:0019776">
    <property type="term" value="F:Atg8-family ligase activity"/>
    <property type="evidence" value="ECO:0007669"/>
    <property type="project" value="TreeGrafter"/>
</dbReference>
<dbReference type="Gene3D" id="3.10.20.620">
    <property type="match status" value="1"/>
</dbReference>
<feature type="compositionally biased region" description="Low complexity" evidence="6">
    <location>
        <begin position="311"/>
        <end position="320"/>
    </location>
</feature>
<keyword evidence="4 5" id="KW-0072">Autophagy</keyword>
<feature type="domain" description="Autophagy protein ATG5 UblA" evidence="9">
    <location>
        <begin position="37"/>
        <end position="161"/>
    </location>
</feature>
<feature type="region of interest" description="Disordered" evidence="6">
    <location>
        <begin position="357"/>
        <end position="383"/>
    </location>
</feature>
<feature type="domain" description="Autophagy protein ATG5 UblB" evidence="7">
    <location>
        <begin position="334"/>
        <end position="440"/>
    </location>
</feature>